<evidence type="ECO:0000313" key="1">
    <source>
        <dbReference type="EMBL" id="KAK2076112.1"/>
    </source>
</evidence>
<gene>
    <name evidence="1" type="ORF">QBZ16_001448</name>
</gene>
<organism evidence="1 2">
    <name type="scientific">Prototheca wickerhamii</name>
    <dbReference type="NCBI Taxonomy" id="3111"/>
    <lineage>
        <taxon>Eukaryota</taxon>
        <taxon>Viridiplantae</taxon>
        <taxon>Chlorophyta</taxon>
        <taxon>core chlorophytes</taxon>
        <taxon>Trebouxiophyceae</taxon>
        <taxon>Chlorellales</taxon>
        <taxon>Chlorellaceae</taxon>
        <taxon>Prototheca</taxon>
    </lineage>
</organism>
<accession>A0AAD9MH08</accession>
<dbReference type="GO" id="GO:0005673">
    <property type="term" value="C:transcription factor TFIIE complex"/>
    <property type="evidence" value="ECO:0007669"/>
    <property type="project" value="InterPro"/>
</dbReference>
<dbReference type="GO" id="GO:0006367">
    <property type="term" value="P:transcription initiation at RNA polymerase II promoter"/>
    <property type="evidence" value="ECO:0007669"/>
    <property type="project" value="InterPro"/>
</dbReference>
<evidence type="ECO:0000313" key="2">
    <source>
        <dbReference type="Proteomes" id="UP001255856"/>
    </source>
</evidence>
<dbReference type="EMBL" id="JASFZW010000012">
    <property type="protein sequence ID" value="KAK2076112.1"/>
    <property type="molecule type" value="Genomic_DNA"/>
</dbReference>
<protein>
    <submittedName>
        <fullName evidence="1">Uncharacterized protein</fullName>
    </submittedName>
</protein>
<dbReference type="GO" id="GO:0001097">
    <property type="term" value="F:TFIIH-class transcription factor complex binding"/>
    <property type="evidence" value="ECO:0007669"/>
    <property type="project" value="TreeGrafter"/>
</dbReference>
<dbReference type="AlphaFoldDB" id="A0AAD9MH08"/>
<proteinExistence type="predicted"/>
<keyword evidence="2" id="KW-1185">Reference proteome</keyword>
<dbReference type="PANTHER" id="PTHR12716:SF8">
    <property type="entry name" value="TRANSCRIPTION INITIATION FACTOR IIE SUBUNIT BETA"/>
    <property type="match status" value="1"/>
</dbReference>
<sequence>MEVLDLEADAALLRELQRNEKVAFDEEGRLYYQPEIHVKSKEALLKKIQVSDKPVLLKSILEAYPRAARDLEELKAEGQVVGFHSFEAEINGEVLFPIDQRLSGFAVDQEIVELWNETPVPDMDDDLIAEVKAAGFKPAPRKTVRRREKVEKKKKARKQSKLRAVTNIHLMHLLEGEAPTTIE</sequence>
<dbReference type="Proteomes" id="UP001255856">
    <property type="component" value="Unassembled WGS sequence"/>
</dbReference>
<dbReference type="InterPro" id="IPR016656">
    <property type="entry name" value="TFIIE-bsu"/>
</dbReference>
<dbReference type="PANTHER" id="PTHR12716">
    <property type="entry name" value="TRANSCRIPTION INITIATION FACTOR IIE, BETA SUBUNIT"/>
    <property type="match status" value="1"/>
</dbReference>
<name>A0AAD9MH08_PROWI</name>
<comment type="caution">
    <text evidence="1">The sequence shown here is derived from an EMBL/GenBank/DDBJ whole genome shotgun (WGS) entry which is preliminary data.</text>
</comment>
<reference evidence="1" key="1">
    <citation type="submission" date="2021-01" db="EMBL/GenBank/DDBJ databases">
        <authorList>
            <person name="Eckstrom K.M.E."/>
        </authorList>
    </citation>
    <scope>NUCLEOTIDE SEQUENCE</scope>
    <source>
        <strain evidence="1">UVCC 0001</strain>
    </source>
</reference>